<comment type="caution">
    <text evidence="7">The sequence shown here is derived from an EMBL/GenBank/DDBJ whole genome shotgun (WGS) entry which is preliminary data.</text>
</comment>
<dbReference type="GO" id="GO:0016020">
    <property type="term" value="C:membrane"/>
    <property type="evidence" value="ECO:0007669"/>
    <property type="project" value="UniProtKB-SubCell"/>
</dbReference>
<reference evidence="7 8" key="1">
    <citation type="submission" date="2019-08" db="EMBL/GenBank/DDBJ databases">
        <title>Archaea genome.</title>
        <authorList>
            <person name="Kajale S."/>
            <person name="Shouche Y."/>
            <person name="Deshpande N."/>
            <person name="Sharma A."/>
        </authorList>
    </citation>
    <scope>NUCLEOTIDE SEQUENCE [LARGE SCALE GENOMIC DNA]</scope>
    <source>
        <strain evidence="7 8">ESP3B_9</strain>
    </source>
</reference>
<evidence type="ECO:0000259" key="6">
    <source>
        <dbReference type="Pfam" id="PF04893"/>
    </source>
</evidence>
<feature type="domain" description="Yip1" evidence="6">
    <location>
        <begin position="14"/>
        <end position="167"/>
    </location>
</feature>
<evidence type="ECO:0000256" key="1">
    <source>
        <dbReference type="ARBA" id="ARBA00004141"/>
    </source>
</evidence>
<evidence type="ECO:0000256" key="3">
    <source>
        <dbReference type="ARBA" id="ARBA00022989"/>
    </source>
</evidence>
<keyword evidence="4 5" id="KW-0472">Membrane</keyword>
<feature type="transmembrane region" description="Helical" evidence="5">
    <location>
        <begin position="37"/>
        <end position="58"/>
    </location>
</feature>
<evidence type="ECO:0000313" key="7">
    <source>
        <dbReference type="EMBL" id="TYT60780.1"/>
    </source>
</evidence>
<feature type="transmembrane region" description="Helical" evidence="5">
    <location>
        <begin position="64"/>
        <end position="84"/>
    </location>
</feature>
<comment type="subcellular location">
    <subcellularLocation>
        <location evidence="1">Membrane</location>
        <topology evidence="1">Multi-pass membrane protein</topology>
    </subcellularLocation>
</comment>
<name>A0A5D5AN05_9EURY</name>
<evidence type="ECO:0000256" key="2">
    <source>
        <dbReference type="ARBA" id="ARBA00022692"/>
    </source>
</evidence>
<dbReference type="EMBL" id="VTAW01000030">
    <property type="protein sequence ID" value="TYT60780.1"/>
    <property type="molecule type" value="Genomic_DNA"/>
</dbReference>
<proteinExistence type="predicted"/>
<organism evidence="7 8">
    <name type="scientific">Natrialba swarupiae</name>
    <dbReference type="NCBI Taxonomy" id="2448032"/>
    <lineage>
        <taxon>Archaea</taxon>
        <taxon>Methanobacteriati</taxon>
        <taxon>Methanobacteriota</taxon>
        <taxon>Stenosarchaea group</taxon>
        <taxon>Halobacteria</taxon>
        <taxon>Halobacteriales</taxon>
        <taxon>Natrialbaceae</taxon>
        <taxon>Natrialba</taxon>
    </lineage>
</organism>
<gene>
    <name evidence="7" type="ORF">FYC77_17090</name>
</gene>
<accession>A0A5D5AN05</accession>
<sequence length="189" mass="20141">MGLAKQWKGVNGYMIKKPSTFFSAYDENHGIGYPLQFLLVTFAVAMAPVLLIGVLLNITSPTDAALVGAIVVVLGLVMWIGVVLEAVLAHAVASLFGASGLTYTLEAYAFPSLVRYGFWWFPLVNIVLAFYGLYLQIKALSAFHDISTGKATIAALVVPVIVFPILAVGLLLILPILLAFVMDIGGTAP</sequence>
<dbReference type="Pfam" id="PF04893">
    <property type="entry name" value="Yip1"/>
    <property type="match status" value="1"/>
</dbReference>
<keyword evidence="3 5" id="KW-1133">Transmembrane helix</keyword>
<protein>
    <recommendedName>
        <fullName evidence="6">Yip1 domain-containing protein</fullName>
    </recommendedName>
</protein>
<evidence type="ECO:0000256" key="5">
    <source>
        <dbReference type="SAM" id="Phobius"/>
    </source>
</evidence>
<dbReference type="Proteomes" id="UP000324104">
    <property type="component" value="Unassembled WGS sequence"/>
</dbReference>
<evidence type="ECO:0000313" key="8">
    <source>
        <dbReference type="Proteomes" id="UP000324104"/>
    </source>
</evidence>
<dbReference type="InterPro" id="IPR006977">
    <property type="entry name" value="Yip1_dom"/>
</dbReference>
<dbReference type="AlphaFoldDB" id="A0A5D5AN05"/>
<keyword evidence="2 5" id="KW-0812">Transmembrane</keyword>
<dbReference type="RefSeq" id="WP_149082707.1">
    <property type="nucleotide sequence ID" value="NZ_VTAW01000030.1"/>
</dbReference>
<feature type="transmembrane region" description="Helical" evidence="5">
    <location>
        <begin position="156"/>
        <end position="182"/>
    </location>
</feature>
<feature type="transmembrane region" description="Helical" evidence="5">
    <location>
        <begin position="116"/>
        <end position="135"/>
    </location>
</feature>
<keyword evidence="8" id="KW-1185">Reference proteome</keyword>
<evidence type="ECO:0000256" key="4">
    <source>
        <dbReference type="ARBA" id="ARBA00023136"/>
    </source>
</evidence>